<dbReference type="Proteomes" id="UP000245698">
    <property type="component" value="Unassembled WGS sequence"/>
</dbReference>
<keyword evidence="2" id="KW-1185">Reference proteome</keyword>
<reference evidence="2" key="1">
    <citation type="submission" date="2016-12" db="EMBL/GenBank/DDBJ databases">
        <authorList>
            <person name="Brunel B."/>
        </authorList>
    </citation>
    <scope>NUCLEOTIDE SEQUENCE [LARGE SCALE GENOMIC DNA]</scope>
</reference>
<proteinExistence type="predicted"/>
<dbReference type="EMBL" id="FUIG01000013">
    <property type="protein sequence ID" value="SJM28249.1"/>
    <property type="molecule type" value="Genomic_DNA"/>
</dbReference>
<organism evidence="1 2">
    <name type="scientific">Mesorhizobium delmotii</name>
    <dbReference type="NCBI Taxonomy" id="1631247"/>
    <lineage>
        <taxon>Bacteria</taxon>
        <taxon>Pseudomonadati</taxon>
        <taxon>Pseudomonadota</taxon>
        <taxon>Alphaproteobacteria</taxon>
        <taxon>Hyphomicrobiales</taxon>
        <taxon>Phyllobacteriaceae</taxon>
        <taxon>Mesorhizobium</taxon>
    </lineage>
</organism>
<name>A0A2P9AAV2_9HYPH</name>
<protein>
    <submittedName>
        <fullName evidence="1">Uncharacterized protein</fullName>
    </submittedName>
</protein>
<evidence type="ECO:0000313" key="2">
    <source>
        <dbReference type="Proteomes" id="UP000245698"/>
    </source>
</evidence>
<dbReference type="AlphaFoldDB" id="A0A2P9AAV2"/>
<gene>
    <name evidence="1" type="ORF">BQ8482_110179</name>
</gene>
<evidence type="ECO:0000313" key="1">
    <source>
        <dbReference type="EMBL" id="SJM28249.1"/>
    </source>
</evidence>
<sequence>MAIAISDGSFVRTPVIQRFAHDPLLATPSTTFATAEG</sequence>
<accession>A0A2P9AAV2</accession>